<comment type="caution">
    <text evidence="5">The sequence shown here is derived from an EMBL/GenBank/DDBJ whole genome shotgun (WGS) entry which is preliminary data.</text>
</comment>
<evidence type="ECO:0000313" key="6">
    <source>
        <dbReference type="Proteomes" id="UP001202248"/>
    </source>
</evidence>
<dbReference type="PANTHER" id="PTHR48056">
    <property type="entry name" value="LRR RECEPTOR-LIKE SERINE/THREONINE-PROTEIN KINASE-RELATED"/>
    <property type="match status" value="1"/>
</dbReference>
<sequence length="92" mass="10231">MPNLKLPKLEGLDFSANQLTGSIPAFETLTSLRELSLFSNQLTSEIPALKSPNLNRVYLSDNQLSGPIPAFVGKLEHFYADRNQFNFSSLES</sequence>
<dbReference type="PANTHER" id="PTHR48056:SF81">
    <property type="entry name" value="RECEPTOR PROTEIN-TYROSINE KINASE CEPR1"/>
    <property type="match status" value="1"/>
</dbReference>
<evidence type="ECO:0000256" key="4">
    <source>
        <dbReference type="ARBA" id="ARBA00022840"/>
    </source>
</evidence>
<dbReference type="InterPro" id="IPR050647">
    <property type="entry name" value="Plant_LRR-RLKs"/>
</dbReference>
<keyword evidence="3" id="KW-0547">Nucleotide-binding</keyword>
<dbReference type="Pfam" id="PF12799">
    <property type="entry name" value="LRR_4"/>
    <property type="match status" value="1"/>
</dbReference>
<evidence type="ECO:0000313" key="5">
    <source>
        <dbReference type="EMBL" id="MCH5597962.1"/>
    </source>
</evidence>
<dbReference type="InterPro" id="IPR032675">
    <property type="entry name" value="LRR_dom_sf"/>
</dbReference>
<name>A0ABS9SHX8_9BACT</name>
<keyword evidence="4" id="KW-0067">ATP-binding</keyword>
<dbReference type="Pfam" id="PF00560">
    <property type="entry name" value="LRR_1"/>
    <property type="match status" value="1"/>
</dbReference>
<dbReference type="InterPro" id="IPR025875">
    <property type="entry name" value="Leu-rich_rpt_4"/>
</dbReference>
<keyword evidence="6" id="KW-1185">Reference proteome</keyword>
<dbReference type="Proteomes" id="UP001202248">
    <property type="component" value="Unassembled WGS sequence"/>
</dbReference>
<evidence type="ECO:0000256" key="1">
    <source>
        <dbReference type="ARBA" id="ARBA00022614"/>
    </source>
</evidence>
<gene>
    <name evidence="5" type="ORF">MKP09_08615</name>
</gene>
<keyword evidence="2" id="KW-0677">Repeat</keyword>
<keyword evidence="1" id="KW-0433">Leucine-rich repeat</keyword>
<dbReference type="Gene3D" id="3.80.10.10">
    <property type="entry name" value="Ribonuclease Inhibitor"/>
    <property type="match status" value="1"/>
</dbReference>
<protein>
    <submittedName>
        <fullName evidence="5">Leucine-rich repeat domain-containing protein</fullName>
    </submittedName>
</protein>
<evidence type="ECO:0000256" key="2">
    <source>
        <dbReference type="ARBA" id="ARBA00022737"/>
    </source>
</evidence>
<proteinExistence type="predicted"/>
<accession>A0ABS9SHX8</accession>
<dbReference type="EMBL" id="JAKWBL010000001">
    <property type="protein sequence ID" value="MCH5597962.1"/>
    <property type="molecule type" value="Genomic_DNA"/>
</dbReference>
<evidence type="ECO:0000256" key="3">
    <source>
        <dbReference type="ARBA" id="ARBA00022741"/>
    </source>
</evidence>
<dbReference type="InterPro" id="IPR001611">
    <property type="entry name" value="Leu-rich_rpt"/>
</dbReference>
<organism evidence="5 6">
    <name type="scientific">Niabella ginsengisoli</name>
    <dbReference type="NCBI Taxonomy" id="522298"/>
    <lineage>
        <taxon>Bacteria</taxon>
        <taxon>Pseudomonadati</taxon>
        <taxon>Bacteroidota</taxon>
        <taxon>Chitinophagia</taxon>
        <taxon>Chitinophagales</taxon>
        <taxon>Chitinophagaceae</taxon>
        <taxon>Niabella</taxon>
    </lineage>
</organism>
<reference evidence="5 6" key="1">
    <citation type="submission" date="2022-02" db="EMBL/GenBank/DDBJ databases">
        <authorList>
            <person name="Min J."/>
        </authorList>
    </citation>
    <scope>NUCLEOTIDE SEQUENCE [LARGE SCALE GENOMIC DNA]</scope>
    <source>
        <strain evidence="5 6">GR10-1</strain>
    </source>
</reference>
<dbReference type="SUPFAM" id="SSF52058">
    <property type="entry name" value="L domain-like"/>
    <property type="match status" value="1"/>
</dbReference>